<feature type="domain" description="Sm" evidence="1">
    <location>
        <begin position="22"/>
        <end position="103"/>
    </location>
</feature>
<keyword evidence="3" id="KW-1185">Reference proteome</keyword>
<dbReference type="SUPFAM" id="SSF50182">
    <property type="entry name" value="Sm-like ribonucleoproteins"/>
    <property type="match status" value="1"/>
</dbReference>
<evidence type="ECO:0000259" key="1">
    <source>
        <dbReference type="PROSITE" id="PS52002"/>
    </source>
</evidence>
<dbReference type="Pfam" id="PF01423">
    <property type="entry name" value="LSM"/>
    <property type="match status" value="1"/>
</dbReference>
<dbReference type="AlphaFoldDB" id="A0AAD2D7J5"/>
<sequence length="103" mass="11491">MINISSVEQPLDLPKLIVSSQMKDASSGKGSSEKVYVKCKGNRELTGTLIVYDVHMNILLKDCVETVTKRSDDEDEDTPPEIITNHHPFLYMRGDLVILLSVS</sequence>
<proteinExistence type="predicted"/>
<reference evidence="2" key="1">
    <citation type="submission" date="2023-07" db="EMBL/GenBank/DDBJ databases">
        <authorList>
            <consortium name="AG Swart"/>
            <person name="Singh M."/>
            <person name="Singh A."/>
            <person name="Seah K."/>
            <person name="Emmerich C."/>
        </authorList>
    </citation>
    <scope>NUCLEOTIDE SEQUENCE</scope>
    <source>
        <strain evidence="2">DP1</strain>
    </source>
</reference>
<dbReference type="InterPro" id="IPR047575">
    <property type="entry name" value="Sm"/>
</dbReference>
<dbReference type="PANTHER" id="PTHR13110">
    <property type="entry name" value="U6 SNRNA-ASSOCIATED SM-LIKE PROTEIN LSM3"/>
    <property type="match status" value="1"/>
</dbReference>
<accession>A0AAD2D7J5</accession>
<dbReference type="GO" id="GO:0003723">
    <property type="term" value="F:RNA binding"/>
    <property type="evidence" value="ECO:0007669"/>
    <property type="project" value="InterPro"/>
</dbReference>
<evidence type="ECO:0000313" key="3">
    <source>
        <dbReference type="Proteomes" id="UP001295684"/>
    </source>
</evidence>
<organism evidence="2 3">
    <name type="scientific">Euplotes crassus</name>
    <dbReference type="NCBI Taxonomy" id="5936"/>
    <lineage>
        <taxon>Eukaryota</taxon>
        <taxon>Sar</taxon>
        <taxon>Alveolata</taxon>
        <taxon>Ciliophora</taxon>
        <taxon>Intramacronucleata</taxon>
        <taxon>Spirotrichea</taxon>
        <taxon>Hypotrichia</taxon>
        <taxon>Euplotida</taxon>
        <taxon>Euplotidae</taxon>
        <taxon>Moneuplotes</taxon>
    </lineage>
</organism>
<dbReference type="Proteomes" id="UP001295684">
    <property type="component" value="Unassembled WGS sequence"/>
</dbReference>
<dbReference type="InterPro" id="IPR010920">
    <property type="entry name" value="LSM_dom_sf"/>
</dbReference>
<dbReference type="PROSITE" id="PS52002">
    <property type="entry name" value="SM"/>
    <property type="match status" value="1"/>
</dbReference>
<dbReference type="Gene3D" id="2.30.30.100">
    <property type="match status" value="1"/>
</dbReference>
<evidence type="ECO:0000313" key="2">
    <source>
        <dbReference type="EMBL" id="CAI2382416.1"/>
    </source>
</evidence>
<dbReference type="InterPro" id="IPR040002">
    <property type="entry name" value="Sm-like_LSM3"/>
</dbReference>
<dbReference type="InterPro" id="IPR001163">
    <property type="entry name" value="Sm_dom_euk/arc"/>
</dbReference>
<gene>
    <name evidence="2" type="ORF">ECRASSUSDP1_LOCUS23889</name>
</gene>
<comment type="caution">
    <text evidence="2">The sequence shown here is derived from an EMBL/GenBank/DDBJ whole genome shotgun (WGS) entry which is preliminary data.</text>
</comment>
<dbReference type="SMART" id="SM00651">
    <property type="entry name" value="Sm"/>
    <property type="match status" value="1"/>
</dbReference>
<name>A0AAD2D7J5_EUPCR</name>
<protein>
    <recommendedName>
        <fullName evidence="1">Sm domain-containing protein</fullName>
    </recommendedName>
</protein>
<dbReference type="EMBL" id="CAMPGE010024591">
    <property type="protein sequence ID" value="CAI2382416.1"/>
    <property type="molecule type" value="Genomic_DNA"/>
</dbReference>